<dbReference type="InterPro" id="IPR006091">
    <property type="entry name" value="Acyl-CoA_Oxase/DH_mid-dom"/>
</dbReference>
<feature type="domain" description="Acyl-CoA oxidase/dehydrogenase middle" evidence="9">
    <location>
        <begin position="129"/>
        <end position="217"/>
    </location>
</feature>
<keyword evidence="12" id="KW-1185">Reference proteome</keyword>
<dbReference type="Pfam" id="PF02771">
    <property type="entry name" value="Acyl-CoA_dh_N"/>
    <property type="match status" value="1"/>
</dbReference>
<dbReference type="PIRSF" id="PIRSF016578">
    <property type="entry name" value="HsaA"/>
    <property type="match status" value="1"/>
</dbReference>
<dbReference type="RefSeq" id="WP_012166940.1">
    <property type="nucleotide sequence ID" value="NC_009927.1"/>
</dbReference>
<dbReference type="InterPro" id="IPR037069">
    <property type="entry name" value="AcylCoA_DH/ox_N_sf"/>
</dbReference>
<feature type="domain" description="Acyl-CoA dehydrogenase/oxidase C-terminal" evidence="8">
    <location>
        <begin position="251"/>
        <end position="369"/>
    </location>
</feature>
<evidence type="ECO:0000259" key="9">
    <source>
        <dbReference type="Pfam" id="PF02770"/>
    </source>
</evidence>
<dbReference type="SUPFAM" id="SSF56645">
    <property type="entry name" value="Acyl-CoA dehydrogenase NM domain-like"/>
    <property type="match status" value="1"/>
</dbReference>
<keyword evidence="4 6" id="KW-0274">FAD</keyword>
<dbReference type="InterPro" id="IPR036250">
    <property type="entry name" value="AcylCo_DH-like_C"/>
</dbReference>
<evidence type="ECO:0000259" key="8">
    <source>
        <dbReference type="Pfam" id="PF00441"/>
    </source>
</evidence>
<dbReference type="Gene3D" id="2.40.110.10">
    <property type="entry name" value="Butyryl-CoA Dehydrogenase, subunit A, domain 2"/>
    <property type="match status" value="1"/>
</dbReference>
<keyword evidence="3 6" id="KW-0285">Flavoprotein</keyword>
<dbReference type="Pfam" id="PF00441">
    <property type="entry name" value="Acyl-CoA_dh_1"/>
    <property type="match status" value="1"/>
</dbReference>
<evidence type="ECO:0000256" key="6">
    <source>
        <dbReference type="RuleBase" id="RU362125"/>
    </source>
</evidence>
<gene>
    <name evidence="11" type="ordered locus">AM1_B0062</name>
</gene>
<dbReference type="InterPro" id="IPR046373">
    <property type="entry name" value="Acyl-CoA_Oxase/DH_mid-dom_sf"/>
</dbReference>
<dbReference type="PANTHER" id="PTHR43884">
    <property type="entry name" value="ACYL-COA DEHYDROGENASE"/>
    <property type="match status" value="1"/>
</dbReference>
<keyword evidence="7" id="KW-0472">Membrane</keyword>
<dbReference type="OrthoDB" id="9785203at2"/>
<dbReference type="InterPro" id="IPR009100">
    <property type="entry name" value="AcylCoA_DH/oxidase_NM_dom_sf"/>
</dbReference>
<feature type="transmembrane region" description="Helical" evidence="7">
    <location>
        <begin position="236"/>
        <end position="255"/>
    </location>
</feature>
<comment type="similarity">
    <text evidence="2 6">Belongs to the acyl-CoA dehydrogenase family.</text>
</comment>
<dbReference type="Pfam" id="PF02770">
    <property type="entry name" value="Acyl-CoA_dh_M"/>
    <property type="match status" value="1"/>
</dbReference>
<evidence type="ECO:0000256" key="3">
    <source>
        <dbReference type="ARBA" id="ARBA00022630"/>
    </source>
</evidence>
<evidence type="ECO:0000256" key="5">
    <source>
        <dbReference type="ARBA" id="ARBA00023002"/>
    </source>
</evidence>
<dbReference type="AlphaFoldDB" id="A8ZM19"/>
<proteinExistence type="inferred from homology"/>
<evidence type="ECO:0000256" key="7">
    <source>
        <dbReference type="SAM" id="Phobius"/>
    </source>
</evidence>
<keyword evidence="7" id="KW-0812">Transmembrane</keyword>
<dbReference type="InterPro" id="IPR013786">
    <property type="entry name" value="AcylCoA_DH/ox_N"/>
</dbReference>
<sequence>MLDIQQAPSKPPQTTGWLALAEALGPQLAESEQAADISDQYVLENIKRLKEAGFTAAGVPTQLGGGGASHAEMCNVLRILGQHCSSTALALSMHTHQVMIPTWKWQHQQMAVEGLLTRVAQEKIMLLSTGGADWLNGSGTATPSEGGFIINSRKGFVSGSPTGDLLITSAIYDDPTAGKTVLHFALPMKSPGVSIDSVWQAMGMRGTGSHTVLLEDVFVSEQAISLRRPAGKWHPAFHLITLIAIPIIYSVYVGIAEAARDLTIQNAQKRRDDDHVCYLVGGLENELTNAKLVQQQMIAIAASQSPSIETTNQIMTGRTLITQSVLKVVDAAMEITGGLAFHRPYGLEKLFRDAQGARYHPMREEVQRKLAGQLALGNTPEIL</sequence>
<keyword evidence="5 6" id="KW-0560">Oxidoreductase</keyword>
<protein>
    <submittedName>
        <fullName evidence="11">Acyl-CoA dehydrogenase</fullName>
    </submittedName>
</protein>
<dbReference type="Gene3D" id="1.10.540.10">
    <property type="entry name" value="Acyl-CoA dehydrogenase/oxidase, N-terminal domain"/>
    <property type="match status" value="1"/>
</dbReference>
<geneLocation type="plasmid" evidence="11 12">
    <name>pREB2</name>
</geneLocation>
<feature type="domain" description="Acyl-CoA dehydrogenase/oxidase N-terminal" evidence="10">
    <location>
        <begin position="25"/>
        <end position="103"/>
    </location>
</feature>
<dbReference type="Proteomes" id="UP000000268">
    <property type="component" value="Plasmid pREB2"/>
</dbReference>
<dbReference type="GO" id="GO:0003995">
    <property type="term" value="F:acyl-CoA dehydrogenase activity"/>
    <property type="evidence" value="ECO:0007669"/>
    <property type="project" value="TreeGrafter"/>
</dbReference>
<dbReference type="GO" id="GO:0050660">
    <property type="term" value="F:flavin adenine dinucleotide binding"/>
    <property type="evidence" value="ECO:0007669"/>
    <property type="project" value="InterPro"/>
</dbReference>
<comment type="cofactor">
    <cofactor evidence="1 6">
        <name>FAD</name>
        <dbReference type="ChEBI" id="CHEBI:57692"/>
    </cofactor>
</comment>
<keyword evidence="11" id="KW-0614">Plasmid</keyword>
<dbReference type="SUPFAM" id="SSF47203">
    <property type="entry name" value="Acyl-CoA dehydrogenase C-terminal domain-like"/>
    <property type="match status" value="1"/>
</dbReference>
<dbReference type="KEGG" id="amr:AM1_B0062"/>
<accession>A8ZM19</accession>
<dbReference type="PANTHER" id="PTHR43884:SF25">
    <property type="entry name" value="ACYL-COA DEHYDROGENASE YDBM-RELATED"/>
    <property type="match status" value="1"/>
</dbReference>
<evidence type="ECO:0000259" key="10">
    <source>
        <dbReference type="Pfam" id="PF02771"/>
    </source>
</evidence>
<evidence type="ECO:0000256" key="1">
    <source>
        <dbReference type="ARBA" id="ARBA00001974"/>
    </source>
</evidence>
<dbReference type="InterPro" id="IPR009075">
    <property type="entry name" value="AcylCo_DH/oxidase_C"/>
</dbReference>
<name>A8ZM19_ACAM1</name>
<reference evidence="11 12" key="1">
    <citation type="journal article" date="2008" name="Proc. Natl. Acad. Sci. U.S.A.">
        <title>Niche adaptation and genome expansion in the chlorophyll d-producing cyanobacterium Acaryochloris marina.</title>
        <authorList>
            <person name="Swingley W.D."/>
            <person name="Chen M."/>
            <person name="Cheung P.C."/>
            <person name="Conrad A.L."/>
            <person name="Dejesa L.C."/>
            <person name="Hao J."/>
            <person name="Honchak B.M."/>
            <person name="Karbach L.E."/>
            <person name="Kurdoglu A."/>
            <person name="Lahiri S."/>
            <person name="Mastrian S.D."/>
            <person name="Miyashita H."/>
            <person name="Page L."/>
            <person name="Ramakrishna P."/>
            <person name="Satoh S."/>
            <person name="Sattley W.M."/>
            <person name="Shimada Y."/>
            <person name="Taylor H.L."/>
            <person name="Tomo T."/>
            <person name="Tsuchiya T."/>
            <person name="Wang Z.T."/>
            <person name="Raymond J."/>
            <person name="Mimuro M."/>
            <person name="Blankenship R.E."/>
            <person name="Touchman J.W."/>
        </authorList>
    </citation>
    <scope>NUCLEOTIDE SEQUENCE [LARGE SCALE GENOMIC DNA]</scope>
    <source>
        <strain evidence="12">MBIC 11017</strain>
        <plasmid evidence="12">Plasmid pREB2</plasmid>
    </source>
</reference>
<evidence type="ECO:0000313" key="11">
    <source>
        <dbReference type="EMBL" id="ABW31788.1"/>
    </source>
</evidence>
<dbReference type="HOGENOM" id="CLU_018204_3_2_3"/>
<evidence type="ECO:0000313" key="12">
    <source>
        <dbReference type="Proteomes" id="UP000000268"/>
    </source>
</evidence>
<dbReference type="EMBL" id="CP000839">
    <property type="protein sequence ID" value="ABW31788.1"/>
    <property type="molecule type" value="Genomic_DNA"/>
</dbReference>
<evidence type="ECO:0000256" key="4">
    <source>
        <dbReference type="ARBA" id="ARBA00022827"/>
    </source>
</evidence>
<keyword evidence="7" id="KW-1133">Transmembrane helix</keyword>
<dbReference type="Gene3D" id="1.20.140.10">
    <property type="entry name" value="Butyryl-CoA Dehydrogenase, subunit A, domain 3"/>
    <property type="match status" value="1"/>
</dbReference>
<organism evidence="11 12">
    <name type="scientific">Acaryochloris marina (strain MBIC 11017)</name>
    <dbReference type="NCBI Taxonomy" id="329726"/>
    <lineage>
        <taxon>Bacteria</taxon>
        <taxon>Bacillati</taxon>
        <taxon>Cyanobacteriota</taxon>
        <taxon>Cyanophyceae</taxon>
        <taxon>Acaryochloridales</taxon>
        <taxon>Acaryochloridaceae</taxon>
        <taxon>Acaryochloris</taxon>
    </lineage>
</organism>
<evidence type="ECO:0000256" key="2">
    <source>
        <dbReference type="ARBA" id="ARBA00009347"/>
    </source>
</evidence>